<sequence length="421" mass="47112">MIPRSNFECHKIKPIRTQKRRIIEKYVIRWIISCCFAISFNCCEKCTVLVEAARGRKYKSSVGRKNTRDRALKSKSKEPKSRNRKNEKGQDLTSNTRKHLETSFWHPYISKTLNGTKTGTTESFFFDTISYPTGGHTTSAQKTSRPTSQEPVLFAVFSQSKNPTSPPSKEPTTIISPSENPTSSPSEELATLVPTISPTNTPLIVFFSPFSLQIMMTSSRSFLEDGILFKWTRLYLESFYKEATDGSILFRRLSFLPICTNDVGTSNDVSSKFKCTFEGGAALIDSRAAVPRREMLDWLNVSAFDGAKIFDYLAFLHASEDPGLEMIYDAVFTAASDVEKNKGSVEVSTVSKNISVGGNSTYGFVGGAMVGFVFFFAFNLLIYIKRCQGGKEFESEDVADAFENRYRDDISELSMSITSVL</sequence>
<keyword evidence="2" id="KW-0812">Transmembrane</keyword>
<evidence type="ECO:0000313" key="3">
    <source>
        <dbReference type="EMBL" id="CAD8895376.1"/>
    </source>
</evidence>
<evidence type="ECO:0000256" key="2">
    <source>
        <dbReference type="SAM" id="Phobius"/>
    </source>
</evidence>
<keyword evidence="2" id="KW-0472">Membrane</keyword>
<accession>A0A7S1FXY3</accession>
<feature type="compositionally biased region" description="Basic and acidic residues" evidence="1">
    <location>
        <begin position="66"/>
        <end position="90"/>
    </location>
</feature>
<feature type="region of interest" description="Disordered" evidence="1">
    <location>
        <begin position="59"/>
        <end position="96"/>
    </location>
</feature>
<protein>
    <submittedName>
        <fullName evidence="3">Uncharacterized protein</fullName>
    </submittedName>
</protein>
<feature type="transmembrane region" description="Helical" evidence="2">
    <location>
        <begin position="362"/>
        <end position="384"/>
    </location>
</feature>
<feature type="compositionally biased region" description="Low complexity" evidence="1">
    <location>
        <begin position="171"/>
        <end position="187"/>
    </location>
</feature>
<keyword evidence="2" id="KW-1133">Transmembrane helix</keyword>
<name>A0A7S1FXY3_9STRA</name>
<organism evidence="3">
    <name type="scientific">Corethron hystrix</name>
    <dbReference type="NCBI Taxonomy" id="216773"/>
    <lineage>
        <taxon>Eukaryota</taxon>
        <taxon>Sar</taxon>
        <taxon>Stramenopiles</taxon>
        <taxon>Ochrophyta</taxon>
        <taxon>Bacillariophyta</taxon>
        <taxon>Coscinodiscophyceae</taxon>
        <taxon>Corethrophycidae</taxon>
        <taxon>Corethrales</taxon>
        <taxon>Corethraceae</taxon>
        <taxon>Corethron</taxon>
    </lineage>
</organism>
<gene>
    <name evidence="3" type="ORF">CHYS00102_LOCUS22590</name>
</gene>
<feature type="region of interest" description="Disordered" evidence="1">
    <location>
        <begin position="158"/>
        <end position="187"/>
    </location>
</feature>
<proteinExistence type="predicted"/>
<reference evidence="3" key="1">
    <citation type="submission" date="2021-01" db="EMBL/GenBank/DDBJ databases">
        <authorList>
            <person name="Corre E."/>
            <person name="Pelletier E."/>
            <person name="Niang G."/>
            <person name="Scheremetjew M."/>
            <person name="Finn R."/>
            <person name="Kale V."/>
            <person name="Holt S."/>
            <person name="Cochrane G."/>
            <person name="Meng A."/>
            <person name="Brown T."/>
            <person name="Cohen L."/>
        </authorList>
    </citation>
    <scope>NUCLEOTIDE SEQUENCE</scope>
    <source>
        <strain evidence="3">308</strain>
    </source>
</reference>
<dbReference type="AlphaFoldDB" id="A0A7S1FXY3"/>
<evidence type="ECO:0000256" key="1">
    <source>
        <dbReference type="SAM" id="MobiDB-lite"/>
    </source>
</evidence>
<dbReference type="EMBL" id="HBFR01031121">
    <property type="protein sequence ID" value="CAD8895376.1"/>
    <property type="molecule type" value="Transcribed_RNA"/>
</dbReference>